<evidence type="ECO:0000259" key="4">
    <source>
        <dbReference type="PROSITE" id="PS51173"/>
    </source>
</evidence>
<dbReference type="GO" id="GO:0004553">
    <property type="term" value="F:hydrolase activity, hydrolyzing O-glycosyl compounds"/>
    <property type="evidence" value="ECO:0007669"/>
    <property type="project" value="InterPro"/>
</dbReference>
<dbReference type="OrthoDB" id="5179374at2"/>
<evidence type="ECO:0000313" key="5">
    <source>
        <dbReference type="EMBL" id="SCL69215.1"/>
    </source>
</evidence>
<dbReference type="RefSeq" id="WP_091630015.1">
    <property type="nucleotide sequence ID" value="NZ_FMIC01000002.1"/>
</dbReference>
<dbReference type="PANTHER" id="PTHR34823">
    <property type="entry name" value="GLCNAC-BINDING PROTEIN A"/>
    <property type="match status" value="1"/>
</dbReference>
<evidence type="ECO:0000256" key="2">
    <source>
        <dbReference type="SAM" id="MobiDB-lite"/>
    </source>
</evidence>
<feature type="domain" description="CBM2" evidence="4">
    <location>
        <begin position="270"/>
        <end position="374"/>
    </location>
</feature>
<dbReference type="Gene3D" id="2.70.50.50">
    <property type="entry name" value="chitin-binding protein cbp21"/>
    <property type="match status" value="1"/>
</dbReference>
<evidence type="ECO:0000256" key="1">
    <source>
        <dbReference type="ARBA" id="ARBA00022729"/>
    </source>
</evidence>
<name>A0A1C6VSE1_9ACTN</name>
<sequence>MSHRSRTAALLTAAATLLVGAVALTAGPDPAAAHGAAMTPGSRTFLCWKDGLSSTGEIKPNNPACSAAVAQSGANSLYNWFSVLRSDAGGRTVGFIPDGKLCSGGNPGYAGYDLARTDWPLTHLTAGAGMEFRYSNWAHHPGTFYFYVTKDSWSPNRPLAWSDLEEPFLTVTNPPQRGGVGTNDGHYYFSGNLPTNKSGRHVIYSRWVRSDSQENFFGCSDVTFDGGNGEVTGVGPGGTPPPTPNPTTPPPNPTTPPPNPTTPPPNPTTPPPHSGDCMAVYKVVGAWNGGFQGEVMIMNHTASTWSGWTANWTWPSGQSINNLWNGTLGGSGSSVTVTNAAYNGTLAPEGTTTFGFVATTNGTNTLPTVTCSGR</sequence>
<evidence type="ECO:0000256" key="3">
    <source>
        <dbReference type="SAM" id="SignalP"/>
    </source>
</evidence>
<dbReference type="InterPro" id="IPR001919">
    <property type="entry name" value="CBD2"/>
</dbReference>
<dbReference type="Pfam" id="PF00553">
    <property type="entry name" value="CBM_2"/>
    <property type="match status" value="1"/>
</dbReference>
<dbReference type="Proteomes" id="UP000199343">
    <property type="component" value="Unassembled WGS sequence"/>
</dbReference>
<dbReference type="SMART" id="SM00637">
    <property type="entry name" value="CBD_II"/>
    <property type="match status" value="1"/>
</dbReference>
<feature type="region of interest" description="Disordered" evidence="2">
    <location>
        <begin position="227"/>
        <end position="273"/>
    </location>
</feature>
<dbReference type="PANTHER" id="PTHR34823:SF1">
    <property type="entry name" value="CHITIN-BINDING TYPE-4 DOMAIN-CONTAINING PROTEIN"/>
    <property type="match status" value="1"/>
</dbReference>
<dbReference type="Pfam" id="PF03067">
    <property type="entry name" value="LPMO_10"/>
    <property type="match status" value="1"/>
</dbReference>
<dbReference type="InterPro" id="IPR012291">
    <property type="entry name" value="CBM2_carb-bd_dom_sf"/>
</dbReference>
<dbReference type="GO" id="GO:0005975">
    <property type="term" value="P:carbohydrate metabolic process"/>
    <property type="evidence" value="ECO:0007669"/>
    <property type="project" value="InterPro"/>
</dbReference>
<evidence type="ECO:0000313" key="6">
    <source>
        <dbReference type="Proteomes" id="UP000199343"/>
    </source>
</evidence>
<dbReference type="InterPro" id="IPR004302">
    <property type="entry name" value="Cellulose/chitin-bd_N"/>
</dbReference>
<dbReference type="PROSITE" id="PS51173">
    <property type="entry name" value="CBM2"/>
    <property type="match status" value="1"/>
</dbReference>
<feature type="chain" id="PRO_5008749098" evidence="3">
    <location>
        <begin position="32"/>
        <end position="374"/>
    </location>
</feature>
<accession>A0A1C6VSE1</accession>
<dbReference type="PROSITE" id="PS51318">
    <property type="entry name" value="TAT"/>
    <property type="match status" value="1"/>
</dbReference>
<dbReference type="InterPro" id="IPR014756">
    <property type="entry name" value="Ig_E-set"/>
</dbReference>
<feature type="signal peptide" evidence="3">
    <location>
        <begin position="1"/>
        <end position="31"/>
    </location>
</feature>
<dbReference type="CDD" id="cd21177">
    <property type="entry name" value="LPMO_AA10"/>
    <property type="match status" value="1"/>
</dbReference>
<dbReference type="SUPFAM" id="SSF81296">
    <property type="entry name" value="E set domains"/>
    <property type="match status" value="1"/>
</dbReference>
<dbReference type="GO" id="GO:0030247">
    <property type="term" value="F:polysaccharide binding"/>
    <property type="evidence" value="ECO:0007669"/>
    <property type="project" value="UniProtKB-UniRule"/>
</dbReference>
<feature type="compositionally biased region" description="Pro residues" evidence="2">
    <location>
        <begin position="238"/>
        <end position="273"/>
    </location>
</feature>
<dbReference type="SUPFAM" id="SSF49384">
    <property type="entry name" value="Carbohydrate-binding domain"/>
    <property type="match status" value="1"/>
</dbReference>
<dbReference type="EMBL" id="FMIC01000002">
    <property type="protein sequence ID" value="SCL69215.1"/>
    <property type="molecule type" value="Genomic_DNA"/>
</dbReference>
<dbReference type="Gene3D" id="2.60.40.290">
    <property type="match status" value="1"/>
</dbReference>
<proteinExistence type="predicted"/>
<feature type="compositionally biased region" description="Gly residues" evidence="2">
    <location>
        <begin position="227"/>
        <end position="237"/>
    </location>
</feature>
<dbReference type="InterPro" id="IPR006311">
    <property type="entry name" value="TAT_signal"/>
</dbReference>
<protein>
    <submittedName>
        <fullName evidence="5">Chitin-binding protein</fullName>
    </submittedName>
</protein>
<organism evidence="5 6">
    <name type="scientific">Micromonospora peucetia</name>
    <dbReference type="NCBI Taxonomy" id="47871"/>
    <lineage>
        <taxon>Bacteria</taxon>
        <taxon>Bacillati</taxon>
        <taxon>Actinomycetota</taxon>
        <taxon>Actinomycetes</taxon>
        <taxon>Micromonosporales</taxon>
        <taxon>Micromonosporaceae</taxon>
        <taxon>Micromonospora</taxon>
    </lineage>
</organism>
<dbReference type="AlphaFoldDB" id="A0A1C6VSE1"/>
<gene>
    <name evidence="5" type="ORF">GA0070608_3944</name>
</gene>
<dbReference type="InterPro" id="IPR051024">
    <property type="entry name" value="GlcNAc_Chitin_IntDeg"/>
</dbReference>
<dbReference type="STRING" id="47871.GA0070608_3944"/>
<reference evidence="5 6" key="1">
    <citation type="submission" date="2016-06" db="EMBL/GenBank/DDBJ databases">
        <authorList>
            <person name="Kjaerup R.B."/>
            <person name="Dalgaard T.S."/>
            <person name="Juul-Madsen H.R."/>
        </authorList>
    </citation>
    <scope>NUCLEOTIDE SEQUENCE [LARGE SCALE GENOMIC DNA]</scope>
    <source>
        <strain evidence="5 6">DSM 43363</strain>
    </source>
</reference>
<keyword evidence="1 3" id="KW-0732">Signal</keyword>
<dbReference type="InterPro" id="IPR008965">
    <property type="entry name" value="CBM2/CBM3_carb-bd_dom_sf"/>
</dbReference>